<keyword evidence="12" id="KW-1185">Reference proteome</keyword>
<dbReference type="Pfam" id="PF08169">
    <property type="entry name" value="RBB1NT"/>
    <property type="match status" value="1"/>
</dbReference>
<evidence type="ECO:0000256" key="3">
    <source>
        <dbReference type="ARBA" id="ARBA00022843"/>
    </source>
</evidence>
<feature type="compositionally biased region" description="Polar residues" evidence="9">
    <location>
        <begin position="1154"/>
        <end position="1166"/>
    </location>
</feature>
<dbReference type="Gene3D" id="1.10.150.60">
    <property type="entry name" value="ARID DNA-binding domain"/>
    <property type="match status" value="1"/>
</dbReference>
<dbReference type="SMART" id="SM00333">
    <property type="entry name" value="TUDOR"/>
    <property type="match status" value="1"/>
</dbReference>
<dbReference type="InterPro" id="IPR002999">
    <property type="entry name" value="Tudor"/>
</dbReference>
<dbReference type="GO" id="GO:0005634">
    <property type="term" value="C:nucleus"/>
    <property type="evidence" value="ECO:0007669"/>
    <property type="project" value="TreeGrafter"/>
</dbReference>
<feature type="compositionally biased region" description="Basic residues" evidence="9">
    <location>
        <begin position="1044"/>
        <end position="1059"/>
    </location>
</feature>
<feature type="compositionally biased region" description="Polar residues" evidence="9">
    <location>
        <begin position="878"/>
        <end position="895"/>
    </location>
</feature>
<dbReference type="PROSITE" id="PS51011">
    <property type="entry name" value="ARID"/>
    <property type="match status" value="1"/>
</dbReference>
<dbReference type="SUPFAM" id="SSF54160">
    <property type="entry name" value="Chromo domain-like"/>
    <property type="match status" value="1"/>
</dbReference>
<dbReference type="InterPro" id="IPR012603">
    <property type="entry name" value="ARID4A/B_PWWP"/>
</dbReference>
<keyword evidence="8" id="KW-0539">Nucleus</keyword>
<dbReference type="FunFam" id="2.30.30.140:FF:000009">
    <property type="entry name" value="AT-rich interactive domain-containing protein 4B"/>
    <property type="match status" value="1"/>
</dbReference>
<keyword evidence="2" id="KW-0597">Phosphoprotein</keyword>
<dbReference type="Gene3D" id="2.30.30.140">
    <property type="match status" value="3"/>
</dbReference>
<feature type="compositionally biased region" description="Polar residues" evidence="9">
    <location>
        <begin position="811"/>
        <end position="833"/>
    </location>
</feature>
<comment type="caution">
    <text evidence="11">The sequence shown here is derived from an EMBL/GenBank/DDBJ whole genome shotgun (WGS) entry which is preliminary data.</text>
</comment>
<evidence type="ECO:0000259" key="10">
    <source>
        <dbReference type="PROSITE" id="PS51011"/>
    </source>
</evidence>
<evidence type="ECO:0000256" key="6">
    <source>
        <dbReference type="ARBA" id="ARBA00023125"/>
    </source>
</evidence>
<feature type="region of interest" description="Disordered" evidence="9">
    <location>
        <begin position="690"/>
        <end position="908"/>
    </location>
</feature>
<feature type="region of interest" description="Disordered" evidence="9">
    <location>
        <begin position="224"/>
        <end position="271"/>
    </location>
</feature>
<dbReference type="FunFam" id="1.10.150.60:FF:000003">
    <property type="entry name" value="AT-rich interactive domain-containing protein 4B"/>
    <property type="match status" value="1"/>
</dbReference>
<feature type="region of interest" description="Disordered" evidence="9">
    <location>
        <begin position="1143"/>
        <end position="1180"/>
    </location>
</feature>
<keyword evidence="3" id="KW-0832">Ubl conjugation</keyword>
<feature type="compositionally biased region" description="Low complexity" evidence="9">
    <location>
        <begin position="599"/>
        <end position="615"/>
    </location>
</feature>
<keyword evidence="1" id="KW-1017">Isopeptide bond</keyword>
<dbReference type="InterPro" id="IPR001606">
    <property type="entry name" value="ARID_dom"/>
</dbReference>
<evidence type="ECO:0000256" key="4">
    <source>
        <dbReference type="ARBA" id="ARBA00022853"/>
    </source>
</evidence>
<dbReference type="Pfam" id="PF11717">
    <property type="entry name" value="Tudor-knot"/>
    <property type="match status" value="1"/>
</dbReference>
<dbReference type="InterPro" id="IPR016197">
    <property type="entry name" value="Chromo-like_dom_sf"/>
</dbReference>
<keyword evidence="6" id="KW-0238">DNA-binding</keyword>
<dbReference type="SUPFAM" id="SSF63748">
    <property type="entry name" value="Tudor/PWWP/MBT"/>
    <property type="match status" value="1"/>
</dbReference>
<dbReference type="GO" id="GO:0006325">
    <property type="term" value="P:chromatin organization"/>
    <property type="evidence" value="ECO:0007669"/>
    <property type="project" value="UniProtKB-KW"/>
</dbReference>
<evidence type="ECO:0000313" key="12">
    <source>
        <dbReference type="Proteomes" id="UP001159428"/>
    </source>
</evidence>
<dbReference type="InterPro" id="IPR036431">
    <property type="entry name" value="ARID_dom_sf"/>
</dbReference>
<feature type="compositionally biased region" description="Acidic residues" evidence="9">
    <location>
        <begin position="404"/>
        <end position="414"/>
    </location>
</feature>
<feature type="region of interest" description="Disordered" evidence="9">
    <location>
        <begin position="964"/>
        <end position="1090"/>
    </location>
</feature>
<dbReference type="InterPro" id="IPR025995">
    <property type="entry name" value="Tudor-knot"/>
</dbReference>
<evidence type="ECO:0000256" key="8">
    <source>
        <dbReference type="ARBA" id="ARBA00023242"/>
    </source>
</evidence>
<dbReference type="Proteomes" id="UP001159428">
    <property type="component" value="Unassembled WGS sequence"/>
</dbReference>
<sequence length="1180" mass="132453">MFALRRHKIEFQGRQLRIFPSTENPHLAGLINFLSSSGQLKSVKKGKPVAYAFSGITSKKSTRYDCRGKKCNRGPAKSYANNKKQSIRSSRCSKPRFFSFFTFRQAQSSEEPPFLTVGTDVSAKYRGAFCEANVKVVKKLVKCKITFAKTNTSFTINDDCVKGPLKVGAVVEAKNPDGQYMEGMITKLTDASIYTVVFDDGDERTLRRTSLCLKGERHFNESETLDHLPLTDPENFGTPVVQDGKKRKKRRLSQAASMDDSETERDEQPLASAKKKCLFDDSIVGKLVVVQSGSKRRSMWFPALGVNPSKNEVDLIKSKDKCLVRSFKDGKYHVINVKDAREFSKDQDPIHGVVRGENRKLKAAVERALAYLDTGRIPAIWEENSCDVIVHGDSEEETKRVQSSEDESSVEDDEERKTFRQKLFAFMEEKGTPITRPPVLGNQDLDLYKLYKIVQEHGGMEKVSNEHNLWRTIYRQMDIPVVPPSASHHIKMSYKKYLYPFEQYEKEMLKSFQKDSVGDRSSKDSKTESPASSPESSDEKHLECLEPLPEMDDDEGDLKKVECKQSTRIREMKRQQSREHDNGLVSDSQAKSPEEDVSVDVVNSPESSSDVSEPQSDSKSDIPLDEVSLEVGDKVQVKYGRGRNHRHYDAKIIHIDPKAEEGAIYCIHYAGWNNRYDEWIKPEKIVGWGTRQTRNRSGSSSKGQESTGKSTPKPMTRPTAKPVGRRSSKPGAASAKETPAKYSAASNGTKSTLKRPCSPSTRSGSLSPSLGKSPKTSRGTSRTRSERNSLSEISNGLDEVKSPLSRRRQKSSTPEPSSTEQQSKTADVSNQVQPIPETIPEETENRSLEEKDTAVTNNESMVDPKMDTICFENGVPSEMQSNAEQESEHISSNSNGRRKDKNKRTINGLIKGVSSLERVNKDSKDEMETVTEAKKIKLENEKNSQSKEVEDTLRVDTLAKIPNVPLQTQGTATTMETVSESSSEDIKQECTNESASSESSHFDDVRTFDGPVDRSLHRDTNEKAHELNSKEKEIKSEKKNSEQHHRKHKKRKERKKNRHASGNDSTGSDAPGSPGYSHSQGSFSSPRRPRICFDMDLEQIKAKEDGGERIRLLQDKINEMRKIYSSLKAEVANIDRKRKRLKKKREAVGVEQAQDVNKSMPSSTASHAVPSPAIPPVECR</sequence>
<evidence type="ECO:0000256" key="2">
    <source>
        <dbReference type="ARBA" id="ARBA00022553"/>
    </source>
</evidence>
<feature type="compositionally biased region" description="Polar residues" evidence="9">
    <location>
        <begin position="690"/>
        <end position="710"/>
    </location>
</feature>
<dbReference type="CDD" id="cd16868">
    <property type="entry name" value="ARID_ARID4"/>
    <property type="match status" value="1"/>
</dbReference>
<feature type="compositionally biased region" description="Polar residues" evidence="9">
    <location>
        <begin position="1076"/>
        <end position="1085"/>
    </location>
</feature>
<accession>A0AAU9WYD4</accession>
<feature type="compositionally biased region" description="Low complexity" evidence="9">
    <location>
        <begin position="971"/>
        <end position="981"/>
    </location>
</feature>
<feature type="compositionally biased region" description="Basic and acidic residues" evidence="9">
    <location>
        <begin position="393"/>
        <end position="403"/>
    </location>
</feature>
<keyword evidence="5" id="KW-0805">Transcription regulation</keyword>
<organism evidence="11 12">
    <name type="scientific">Pocillopora meandrina</name>
    <dbReference type="NCBI Taxonomy" id="46732"/>
    <lineage>
        <taxon>Eukaryota</taxon>
        <taxon>Metazoa</taxon>
        <taxon>Cnidaria</taxon>
        <taxon>Anthozoa</taxon>
        <taxon>Hexacorallia</taxon>
        <taxon>Scleractinia</taxon>
        <taxon>Astrocoeniina</taxon>
        <taxon>Pocilloporidae</taxon>
        <taxon>Pocillopora</taxon>
    </lineage>
</organism>
<feature type="compositionally biased region" description="Basic and acidic residues" evidence="9">
    <location>
        <begin position="565"/>
        <end position="582"/>
    </location>
</feature>
<proteinExistence type="predicted"/>
<reference evidence="11 12" key="1">
    <citation type="submission" date="2022-05" db="EMBL/GenBank/DDBJ databases">
        <authorList>
            <consortium name="Genoscope - CEA"/>
            <person name="William W."/>
        </authorList>
    </citation>
    <scope>NUCLEOTIDE SEQUENCE [LARGE SCALE GENOMIC DNA]</scope>
</reference>
<dbReference type="GO" id="GO:0006357">
    <property type="term" value="P:regulation of transcription by RNA polymerase II"/>
    <property type="evidence" value="ECO:0007669"/>
    <property type="project" value="TreeGrafter"/>
</dbReference>
<name>A0AAU9WYD4_9CNID</name>
<feature type="region of interest" description="Disordered" evidence="9">
    <location>
        <begin position="512"/>
        <end position="542"/>
    </location>
</feature>
<feature type="domain" description="ARID" evidence="10">
    <location>
        <begin position="413"/>
        <end position="506"/>
    </location>
</feature>
<protein>
    <recommendedName>
        <fullName evidence="10">ARID domain-containing protein</fullName>
    </recommendedName>
</protein>
<dbReference type="PANTHER" id="PTHR13964:SF27">
    <property type="entry name" value="HAT-TRICK, ISOFORM D"/>
    <property type="match status" value="1"/>
</dbReference>
<dbReference type="PANTHER" id="PTHR13964">
    <property type="entry name" value="RBP-RELATED"/>
    <property type="match status" value="1"/>
</dbReference>
<feature type="compositionally biased region" description="Basic and acidic residues" evidence="9">
    <location>
        <begin position="843"/>
        <end position="853"/>
    </location>
</feature>
<dbReference type="SUPFAM" id="SSF46774">
    <property type="entry name" value="ARID-like"/>
    <property type="match status" value="1"/>
</dbReference>
<feature type="compositionally biased region" description="Basic and acidic residues" evidence="9">
    <location>
        <begin position="1000"/>
        <end position="1043"/>
    </location>
</feature>
<dbReference type="CDD" id="cd20390">
    <property type="entry name" value="Tudor_ARID4_rpt2"/>
    <property type="match status" value="1"/>
</dbReference>
<evidence type="ECO:0000256" key="5">
    <source>
        <dbReference type="ARBA" id="ARBA00023015"/>
    </source>
</evidence>
<feature type="compositionally biased region" description="Basic and acidic residues" evidence="9">
    <location>
        <begin position="512"/>
        <end position="527"/>
    </location>
</feature>
<dbReference type="GO" id="GO:0000976">
    <property type="term" value="F:transcription cis-regulatory region binding"/>
    <property type="evidence" value="ECO:0007669"/>
    <property type="project" value="TreeGrafter"/>
</dbReference>
<keyword evidence="7" id="KW-0804">Transcription</keyword>
<dbReference type="Pfam" id="PF01388">
    <property type="entry name" value="ARID"/>
    <property type="match status" value="1"/>
</dbReference>
<evidence type="ECO:0000256" key="9">
    <source>
        <dbReference type="SAM" id="MobiDB-lite"/>
    </source>
</evidence>
<dbReference type="AlphaFoldDB" id="A0AAU9WYD4"/>
<evidence type="ECO:0000313" key="11">
    <source>
        <dbReference type="EMBL" id="CAH3128961.1"/>
    </source>
</evidence>
<feature type="region of interest" description="Disordered" evidence="9">
    <location>
        <begin position="565"/>
        <end position="634"/>
    </location>
</feature>
<dbReference type="InterPro" id="IPR051232">
    <property type="entry name" value="ARID/SWI1_ChromRemod"/>
</dbReference>
<evidence type="ECO:0000256" key="7">
    <source>
        <dbReference type="ARBA" id="ARBA00023163"/>
    </source>
</evidence>
<evidence type="ECO:0000256" key="1">
    <source>
        <dbReference type="ARBA" id="ARBA00022499"/>
    </source>
</evidence>
<feature type="region of interest" description="Disordered" evidence="9">
    <location>
        <begin position="393"/>
        <end position="414"/>
    </location>
</feature>
<dbReference type="EMBL" id="CALNXJ010000023">
    <property type="protein sequence ID" value="CAH3128961.1"/>
    <property type="molecule type" value="Genomic_DNA"/>
</dbReference>
<feature type="compositionally biased region" description="Low complexity" evidence="9">
    <location>
        <begin position="758"/>
        <end position="782"/>
    </location>
</feature>
<dbReference type="SMART" id="SM00501">
    <property type="entry name" value="BRIGHT"/>
    <property type="match status" value="1"/>
</dbReference>
<dbReference type="CDD" id="cd20389">
    <property type="entry name" value="Tudor_ARID4_rpt1"/>
    <property type="match status" value="1"/>
</dbReference>
<keyword evidence="4" id="KW-0156">Chromatin regulator</keyword>
<dbReference type="SMART" id="SM01014">
    <property type="entry name" value="ARID"/>
    <property type="match status" value="1"/>
</dbReference>
<gene>
    <name evidence="11" type="ORF">PMEA_00013206</name>
</gene>